<comment type="caution">
    <text evidence="2">The sequence shown here is derived from an EMBL/GenBank/DDBJ whole genome shotgun (WGS) entry which is preliminary data.</text>
</comment>
<proteinExistence type="predicted"/>
<sequence>MTGLPPPDPDPPPLSTVVPQFGSFPSNSIPFQNSPTMVSDPVRNGVSSVSLGDKVSSVHLSDQGAAAQNQAPVSSQGVSGSLKFPVQGSQSQSSDLVVDPTVPGTALMVEKSVPVNSSVHSHVPVSSSMAIDAVIITKGSGSQSEVSASPVLDIVVANPQNLMAALISSGSSSPSNRKKKKRKYSSPQAPVTSDILPLEWKNNHHLNL</sequence>
<evidence type="ECO:0000256" key="1">
    <source>
        <dbReference type="SAM" id="MobiDB-lite"/>
    </source>
</evidence>
<dbReference type="Proteomes" id="UP001642260">
    <property type="component" value="Unassembled WGS sequence"/>
</dbReference>
<evidence type="ECO:0000313" key="2">
    <source>
        <dbReference type="EMBL" id="CAH8355215.1"/>
    </source>
</evidence>
<feature type="region of interest" description="Disordered" evidence="1">
    <location>
        <begin position="60"/>
        <end position="79"/>
    </location>
</feature>
<evidence type="ECO:0000313" key="3">
    <source>
        <dbReference type="Proteomes" id="UP001642260"/>
    </source>
</evidence>
<protein>
    <submittedName>
        <fullName evidence="2">Uncharacterized protein</fullName>
    </submittedName>
</protein>
<gene>
    <name evidence="2" type="ORF">ERUC_LOCUS20970</name>
</gene>
<feature type="compositionally biased region" description="Polar residues" evidence="1">
    <location>
        <begin position="23"/>
        <end position="37"/>
    </location>
</feature>
<accession>A0ABC8KEB6</accession>
<organism evidence="2 3">
    <name type="scientific">Eruca vesicaria subsp. sativa</name>
    <name type="common">Garden rocket</name>
    <name type="synonym">Eruca sativa</name>
    <dbReference type="NCBI Taxonomy" id="29727"/>
    <lineage>
        <taxon>Eukaryota</taxon>
        <taxon>Viridiplantae</taxon>
        <taxon>Streptophyta</taxon>
        <taxon>Embryophyta</taxon>
        <taxon>Tracheophyta</taxon>
        <taxon>Spermatophyta</taxon>
        <taxon>Magnoliopsida</taxon>
        <taxon>eudicotyledons</taxon>
        <taxon>Gunneridae</taxon>
        <taxon>Pentapetalae</taxon>
        <taxon>rosids</taxon>
        <taxon>malvids</taxon>
        <taxon>Brassicales</taxon>
        <taxon>Brassicaceae</taxon>
        <taxon>Brassiceae</taxon>
        <taxon>Eruca</taxon>
    </lineage>
</organism>
<feature type="compositionally biased region" description="Polar residues" evidence="1">
    <location>
        <begin position="66"/>
        <end position="79"/>
    </location>
</feature>
<dbReference type="EMBL" id="CAKOAT010205154">
    <property type="protein sequence ID" value="CAH8355215.1"/>
    <property type="molecule type" value="Genomic_DNA"/>
</dbReference>
<feature type="region of interest" description="Disordered" evidence="1">
    <location>
        <begin position="1"/>
        <end position="50"/>
    </location>
</feature>
<keyword evidence="3" id="KW-1185">Reference proteome</keyword>
<name>A0ABC8KEB6_ERUVS</name>
<feature type="region of interest" description="Disordered" evidence="1">
    <location>
        <begin position="167"/>
        <end position="190"/>
    </location>
</feature>
<feature type="compositionally biased region" description="Pro residues" evidence="1">
    <location>
        <begin position="1"/>
        <end position="14"/>
    </location>
</feature>
<dbReference type="AlphaFoldDB" id="A0ABC8KEB6"/>
<reference evidence="2 3" key="1">
    <citation type="submission" date="2022-03" db="EMBL/GenBank/DDBJ databases">
        <authorList>
            <person name="Macdonald S."/>
            <person name="Ahmed S."/>
            <person name="Newling K."/>
        </authorList>
    </citation>
    <scope>NUCLEOTIDE SEQUENCE [LARGE SCALE GENOMIC DNA]</scope>
</reference>